<sequence length="61" mass="7036">MNIDLIKAINNHEDYSYLYKGLNKLALYEGDFAALPSPLKVAVAKFSLEITRFFFITNFVF</sequence>
<dbReference type="EMBL" id="QAPF01001326">
    <property type="protein sequence ID" value="TEA03254.1"/>
    <property type="molecule type" value="Genomic_DNA"/>
</dbReference>
<name>A0A4R8SSD4_9PEZI</name>
<keyword evidence="2" id="KW-1185">Reference proteome</keyword>
<accession>A0A4R8SSD4</accession>
<dbReference type="Proteomes" id="UP000295604">
    <property type="component" value="Unassembled WGS sequence"/>
</dbReference>
<evidence type="ECO:0000313" key="1">
    <source>
        <dbReference type="EMBL" id="TEA03254.1"/>
    </source>
</evidence>
<comment type="caution">
    <text evidence="1">The sequence shown here is derived from an EMBL/GenBank/DDBJ whole genome shotgun (WGS) entry which is preliminary data.</text>
</comment>
<organism evidence="1 2">
    <name type="scientific">Colletotrichum sidae</name>
    <dbReference type="NCBI Taxonomy" id="1347389"/>
    <lineage>
        <taxon>Eukaryota</taxon>
        <taxon>Fungi</taxon>
        <taxon>Dikarya</taxon>
        <taxon>Ascomycota</taxon>
        <taxon>Pezizomycotina</taxon>
        <taxon>Sordariomycetes</taxon>
        <taxon>Hypocreomycetidae</taxon>
        <taxon>Glomerellales</taxon>
        <taxon>Glomerellaceae</taxon>
        <taxon>Colletotrichum</taxon>
        <taxon>Colletotrichum orbiculare species complex</taxon>
    </lineage>
</organism>
<proteinExistence type="predicted"/>
<reference evidence="1 2" key="1">
    <citation type="submission" date="2018-11" db="EMBL/GenBank/DDBJ databases">
        <title>Genome sequence and assembly of Colletotrichum sidae.</title>
        <authorList>
            <person name="Gan P."/>
            <person name="Shirasu K."/>
        </authorList>
    </citation>
    <scope>NUCLEOTIDE SEQUENCE [LARGE SCALE GENOMIC DNA]</scope>
    <source>
        <strain evidence="1 2">CBS 518.97</strain>
    </source>
</reference>
<evidence type="ECO:0000313" key="2">
    <source>
        <dbReference type="Proteomes" id="UP000295604"/>
    </source>
</evidence>
<dbReference type="AlphaFoldDB" id="A0A4R8SSD4"/>
<protein>
    <submittedName>
        <fullName evidence="1">Uncharacterized protein</fullName>
    </submittedName>
</protein>
<gene>
    <name evidence="1" type="ORF">C8034_v001836</name>
</gene>